<protein>
    <recommendedName>
        <fullName evidence="3">Sulfotransferase domain-containing protein</fullName>
    </recommendedName>
</protein>
<evidence type="ECO:0000313" key="2">
    <source>
        <dbReference type="Proteomes" id="UP000422108"/>
    </source>
</evidence>
<evidence type="ECO:0008006" key="3">
    <source>
        <dbReference type="Google" id="ProtNLM"/>
    </source>
</evidence>
<gene>
    <name evidence="1" type="ORF">DSCOOX_15280</name>
</gene>
<keyword evidence="2" id="KW-1185">Reference proteome</keyword>
<accession>A0A5K8A7G8</accession>
<dbReference type="InterPro" id="IPR027417">
    <property type="entry name" value="P-loop_NTPase"/>
</dbReference>
<dbReference type="AlphaFoldDB" id="A0A5K8A7G8"/>
<dbReference type="Proteomes" id="UP000422108">
    <property type="component" value="Chromosome"/>
</dbReference>
<sequence length="227" mass="26035">MQNAGKHNDYKIIVSLRNKFILYAESKCDQRQPKNTKGRLMKKAPIIIVCGMNHSGTSCIAKFLVDNGAYPGEYDISKNEPTPYIKYENTYFKNCCIELIKIPALKAPSNSVEKFINYINKQSLNTPIILKYPKSVYCLNTLSEIVGMNRVRTVFVMRNVVDAVQSNMNKTNASAQRMFQYYNSTYQALLSYKGEVFITAFERIRIGLDTKNLLQYCCLDKIKNNDI</sequence>
<name>A0A5K8A7G8_9BACT</name>
<proteinExistence type="predicted"/>
<dbReference type="SUPFAM" id="SSF52540">
    <property type="entry name" value="P-loop containing nucleoside triphosphate hydrolases"/>
    <property type="match status" value="1"/>
</dbReference>
<evidence type="ECO:0000313" key="1">
    <source>
        <dbReference type="EMBL" id="BBO88348.1"/>
    </source>
</evidence>
<organism evidence="1 2">
    <name type="scientific">Desulfosarcina ovata subsp. ovata</name>
    <dbReference type="NCBI Taxonomy" id="2752305"/>
    <lineage>
        <taxon>Bacteria</taxon>
        <taxon>Pseudomonadati</taxon>
        <taxon>Thermodesulfobacteriota</taxon>
        <taxon>Desulfobacteria</taxon>
        <taxon>Desulfobacterales</taxon>
        <taxon>Desulfosarcinaceae</taxon>
        <taxon>Desulfosarcina</taxon>
    </lineage>
</organism>
<reference evidence="1 2" key="1">
    <citation type="submission" date="2019-11" db="EMBL/GenBank/DDBJ databases">
        <title>Comparative genomics of hydrocarbon-degrading Desulfosarcina strains.</title>
        <authorList>
            <person name="Watanabe M."/>
            <person name="Kojima H."/>
            <person name="Fukui M."/>
        </authorList>
    </citation>
    <scope>NUCLEOTIDE SEQUENCE [LARGE SCALE GENOMIC DNA]</scope>
    <source>
        <strain evidence="2">oXyS1</strain>
    </source>
</reference>
<dbReference type="Gene3D" id="3.40.50.300">
    <property type="entry name" value="P-loop containing nucleotide triphosphate hydrolases"/>
    <property type="match status" value="1"/>
</dbReference>
<dbReference type="EMBL" id="AP021879">
    <property type="protein sequence ID" value="BBO88348.1"/>
    <property type="molecule type" value="Genomic_DNA"/>
</dbReference>